<feature type="transmembrane region" description="Helical" evidence="1">
    <location>
        <begin position="50"/>
        <end position="70"/>
    </location>
</feature>
<feature type="transmembrane region" description="Helical" evidence="1">
    <location>
        <begin position="96"/>
        <end position="120"/>
    </location>
</feature>
<accession>D3PDR8</accession>
<evidence type="ECO:0000256" key="1">
    <source>
        <dbReference type="SAM" id="Phobius"/>
    </source>
</evidence>
<dbReference type="eggNOG" id="COG1277">
    <property type="taxonomic scope" value="Bacteria"/>
</dbReference>
<name>D3PDR8_DEFDS</name>
<organism evidence="2 3">
    <name type="scientific">Deferribacter desulfuricans (strain DSM 14783 / JCM 11476 / NBRC 101012 / SSM1)</name>
    <dbReference type="NCBI Taxonomy" id="639282"/>
    <lineage>
        <taxon>Bacteria</taxon>
        <taxon>Pseudomonadati</taxon>
        <taxon>Deferribacterota</taxon>
        <taxon>Deferribacteres</taxon>
        <taxon>Deferribacterales</taxon>
        <taxon>Deferribacteraceae</taxon>
        <taxon>Deferribacter</taxon>
    </lineage>
</organism>
<evidence type="ECO:0000313" key="2">
    <source>
        <dbReference type="EMBL" id="BAI80741.1"/>
    </source>
</evidence>
<dbReference type="EMBL" id="AP011529">
    <property type="protein sequence ID" value="BAI80741.1"/>
    <property type="molecule type" value="Genomic_DNA"/>
</dbReference>
<dbReference type="PANTHER" id="PTHR43471">
    <property type="entry name" value="ABC TRANSPORTER PERMEASE"/>
    <property type="match status" value="1"/>
</dbReference>
<proteinExistence type="predicted"/>
<keyword evidence="3" id="KW-1185">Reference proteome</keyword>
<dbReference type="Proteomes" id="UP000001520">
    <property type="component" value="Chromosome"/>
</dbReference>
<feature type="transmembrane region" description="Helical" evidence="1">
    <location>
        <begin position="16"/>
        <end position="38"/>
    </location>
</feature>
<dbReference type="PANTHER" id="PTHR43471:SF10">
    <property type="entry name" value="SLL1107 PROTEIN"/>
    <property type="match status" value="1"/>
</dbReference>
<dbReference type="AlphaFoldDB" id="D3PDR8"/>
<feature type="transmembrane region" description="Helical" evidence="1">
    <location>
        <begin position="164"/>
        <end position="185"/>
    </location>
</feature>
<feature type="transmembrane region" description="Helical" evidence="1">
    <location>
        <begin position="132"/>
        <end position="158"/>
    </location>
</feature>
<evidence type="ECO:0008006" key="4">
    <source>
        <dbReference type="Google" id="ProtNLM"/>
    </source>
</evidence>
<reference evidence="2 3" key="1">
    <citation type="journal article" date="2010" name="DNA Res.">
        <title>Bacterial lifestyle in a deep-sea hydrothermal vent chimney revealed by the genome sequence of the thermophilic bacterium Deferribacter desulfuricans SSM1.</title>
        <authorList>
            <person name="Takaki Y."/>
            <person name="Shimamura S."/>
            <person name="Nakagawa S."/>
            <person name="Fukuhara Y."/>
            <person name="Horikawa H."/>
            <person name="Ankai A."/>
            <person name="Harada T."/>
            <person name="Hosoyama A."/>
            <person name="Oguchi A."/>
            <person name="Fukui S."/>
            <person name="Fujita N."/>
            <person name="Takami H."/>
            <person name="Takai K."/>
        </authorList>
    </citation>
    <scope>NUCLEOTIDE SEQUENCE [LARGE SCALE GENOMIC DNA]</scope>
    <source>
        <strain evidence="3">DSM 14783 / JCM 11476 / NBRC 101012 / SSM1</strain>
    </source>
</reference>
<feature type="transmembrane region" description="Helical" evidence="1">
    <location>
        <begin position="205"/>
        <end position="226"/>
    </location>
</feature>
<keyword evidence="1" id="KW-0812">Transmembrane</keyword>
<dbReference type="RefSeq" id="WP_013007988.1">
    <property type="nucleotide sequence ID" value="NC_013939.1"/>
</dbReference>
<keyword evidence="1" id="KW-1133">Transmembrane helix</keyword>
<dbReference type="KEGG" id="ddf:DEFDS_1274"/>
<dbReference type="OrthoDB" id="9810558at2"/>
<dbReference type="HOGENOM" id="CLU_070325_0_1_0"/>
<evidence type="ECO:0000313" key="3">
    <source>
        <dbReference type="Proteomes" id="UP000001520"/>
    </source>
</evidence>
<feature type="transmembrane region" description="Helical" evidence="1">
    <location>
        <begin position="232"/>
        <end position="255"/>
    </location>
</feature>
<gene>
    <name evidence="2" type="ordered locus">DEFDS_1274</name>
</gene>
<dbReference type="STRING" id="639282.DEFDS_1274"/>
<keyword evidence="1" id="KW-0472">Membrane</keyword>
<sequence>MKFIKFTIKTLLKDRLFLLIASSILIYAFIPVFSYFSMRQLQEISITMSISLNFFILLILSIFGGTYTIWRDIERKYTFTLLHYPVTRVNYFIGRYLGFVIILLFITLINFVLGVVAIKISASFYKSDLPILWFNIFGAYIFSFLKYALLLACGFLFASFSTSFFTPVFSTIAIFLAGNSIQGIYDYILKSKEHISNFVKIVVKVVYYILPNFSAFDLTAYAAYSLKISTQSILFSLGYFFIYLMVVISLAVMIFNKRDLT</sequence>
<protein>
    <recommendedName>
        <fullName evidence="4">ABC transporter, permease</fullName>
    </recommendedName>
</protein>